<accession>A0A2K9P297</accession>
<dbReference type="Proteomes" id="UP000235589">
    <property type="component" value="Chromosome"/>
</dbReference>
<evidence type="ECO:0000256" key="6">
    <source>
        <dbReference type="ARBA" id="ARBA00023136"/>
    </source>
</evidence>
<feature type="transmembrane region" description="Helical" evidence="8">
    <location>
        <begin position="107"/>
        <end position="127"/>
    </location>
</feature>
<evidence type="ECO:0000256" key="7">
    <source>
        <dbReference type="PIRNR" id="PIRNR016636"/>
    </source>
</evidence>
<reference evidence="9 10" key="1">
    <citation type="submission" date="2017-04" db="EMBL/GenBank/DDBJ databases">
        <title>Monoglobus pectinilyticus 14 draft genome.</title>
        <authorList>
            <person name="Kim C."/>
            <person name="Rosendale D.I."/>
            <person name="Kelly W.J."/>
            <person name="Tannock G.W."/>
            <person name="Patchett M.L."/>
            <person name="Jordens J.Z."/>
        </authorList>
    </citation>
    <scope>NUCLEOTIDE SEQUENCE [LARGE SCALE GENOMIC DNA]</scope>
    <source>
        <strain evidence="9 10">14</strain>
    </source>
</reference>
<dbReference type="EMBL" id="CP020991">
    <property type="protein sequence ID" value="AUO19393.1"/>
    <property type="molecule type" value="Genomic_DNA"/>
</dbReference>
<feature type="transmembrane region" description="Helical" evidence="8">
    <location>
        <begin position="77"/>
        <end position="95"/>
    </location>
</feature>
<dbReference type="InterPro" id="IPR024194">
    <property type="entry name" value="Ac/AlaTfrase_AlgI/DltB"/>
</dbReference>
<protein>
    <submittedName>
        <fullName evidence="9">Peptidoglycan O-acetyltransferase</fullName>
    </submittedName>
</protein>
<dbReference type="Pfam" id="PF03062">
    <property type="entry name" value="MBOAT"/>
    <property type="match status" value="1"/>
</dbReference>
<dbReference type="PIRSF" id="PIRSF500217">
    <property type="entry name" value="AlgI"/>
    <property type="match status" value="1"/>
</dbReference>
<feature type="transmembrane region" description="Helical" evidence="8">
    <location>
        <begin position="348"/>
        <end position="370"/>
    </location>
</feature>
<dbReference type="GO" id="GO:0016746">
    <property type="term" value="F:acyltransferase activity"/>
    <property type="evidence" value="ECO:0007669"/>
    <property type="project" value="UniProtKB-KW"/>
</dbReference>
<proteinExistence type="inferred from homology"/>
<feature type="transmembrane region" description="Helical" evidence="8">
    <location>
        <begin position="390"/>
        <end position="417"/>
    </location>
</feature>
<evidence type="ECO:0000256" key="1">
    <source>
        <dbReference type="ARBA" id="ARBA00004651"/>
    </source>
</evidence>
<feature type="transmembrane region" description="Helical" evidence="8">
    <location>
        <begin position="221"/>
        <end position="239"/>
    </location>
</feature>
<comment type="similarity">
    <text evidence="2 7">Belongs to the membrane-bound acyltransferase family.</text>
</comment>
<dbReference type="PANTHER" id="PTHR13285:SF18">
    <property type="entry name" value="PROTEIN-CYSTEINE N-PALMITOYLTRANSFERASE RASP"/>
    <property type="match status" value="1"/>
</dbReference>
<dbReference type="InterPro" id="IPR028362">
    <property type="entry name" value="AlgI"/>
</dbReference>
<organism evidence="9 10">
    <name type="scientific">Monoglobus pectinilyticus</name>
    <dbReference type="NCBI Taxonomy" id="1981510"/>
    <lineage>
        <taxon>Bacteria</taxon>
        <taxon>Bacillati</taxon>
        <taxon>Bacillota</taxon>
        <taxon>Clostridia</taxon>
        <taxon>Monoglobales</taxon>
        <taxon>Monoglobaceae</taxon>
        <taxon>Monoglobus</taxon>
    </lineage>
</organism>
<keyword evidence="3 7" id="KW-1003">Cell membrane</keyword>
<dbReference type="GO" id="GO:0005886">
    <property type="term" value="C:plasma membrane"/>
    <property type="evidence" value="ECO:0007669"/>
    <property type="project" value="UniProtKB-SubCell"/>
</dbReference>
<keyword evidence="6 7" id="KW-0472">Membrane</keyword>
<evidence type="ECO:0000256" key="3">
    <source>
        <dbReference type="ARBA" id="ARBA00022475"/>
    </source>
</evidence>
<evidence type="ECO:0000256" key="4">
    <source>
        <dbReference type="ARBA" id="ARBA00022692"/>
    </source>
</evidence>
<dbReference type="OrthoDB" id="9805788at2"/>
<keyword evidence="10" id="KW-1185">Reference proteome</keyword>
<evidence type="ECO:0000256" key="5">
    <source>
        <dbReference type="ARBA" id="ARBA00022989"/>
    </source>
</evidence>
<feature type="transmembrane region" description="Helical" evidence="8">
    <location>
        <begin position="429"/>
        <end position="452"/>
    </location>
</feature>
<dbReference type="RefSeq" id="WP_102365605.1">
    <property type="nucleotide sequence ID" value="NZ_CP020991.1"/>
</dbReference>
<dbReference type="GeneID" id="98062637"/>
<keyword evidence="5 8" id="KW-1133">Transmembrane helix</keyword>
<dbReference type="PANTHER" id="PTHR13285">
    <property type="entry name" value="ACYLTRANSFERASE"/>
    <property type="match status" value="1"/>
</dbReference>
<dbReference type="AlphaFoldDB" id="A0A2K9P297"/>
<dbReference type="PIRSF" id="PIRSF016636">
    <property type="entry name" value="AlgI_DltB"/>
    <property type="match status" value="1"/>
</dbReference>
<dbReference type="KEGG" id="mpec:B9O19_01232"/>
<keyword evidence="4 8" id="KW-0812">Transmembrane</keyword>
<dbReference type="GO" id="GO:0042121">
    <property type="term" value="P:alginic acid biosynthetic process"/>
    <property type="evidence" value="ECO:0007669"/>
    <property type="project" value="InterPro"/>
</dbReference>
<feature type="transmembrane region" description="Helical" evidence="8">
    <location>
        <begin position="189"/>
        <end position="214"/>
    </location>
</feature>
<gene>
    <name evidence="9" type="ORF">B9O19_01232</name>
</gene>
<name>A0A2K9P297_9FIRM</name>
<comment type="subcellular location">
    <subcellularLocation>
        <location evidence="1">Cell membrane</location>
        <topology evidence="1">Multi-pass membrane protein</topology>
    </subcellularLocation>
</comment>
<evidence type="ECO:0000313" key="9">
    <source>
        <dbReference type="EMBL" id="AUO19393.1"/>
    </source>
</evidence>
<feature type="transmembrane region" description="Helical" evidence="8">
    <location>
        <begin position="6"/>
        <end position="22"/>
    </location>
</feature>
<sequence>MVFSSLLFLCIFLPIVLLLYFWNSNITYRNTVMVIASLIFYAWGEPVWVIALLFSAAIDYVNGLIIHKYFGKWQAKLALIMSLVLNLGILATFKYSSWIISSINTGFGLSIPYYNFALPLGISFYTFQTLSYTIDMYRGEIEVQKNPLSFLCYVSMFPQLVAGPIVRYIDIEHQINDRHVTLKGFEYGILRFVQGMVKKVVFANGVGAIATALLDGNMASSSVLSAWVGIIAYTFQIYFDFSGYSDMAIGMGRMFGFNFLENFNYPYIAKNVTDFWRRWHISLSTFFRDYVYIPLGGNRRHQIFNILLVWTLTGLWHGASWNFLLWGAYYGILLVIEKKMFRGALMRLPSFFAHLYTIIVFVLGWALFYYTDFGALKDWFLCAFGGTGKLYDFAGFTTLMSNLWLLIACAVISTPVLRYGYRWFAKKCSAVNVIVTPVLVVALLAFCFILLVGETYNPFLYFRF</sequence>
<evidence type="ECO:0000256" key="8">
    <source>
        <dbReference type="SAM" id="Phobius"/>
    </source>
</evidence>
<dbReference type="InterPro" id="IPR004299">
    <property type="entry name" value="MBOAT_fam"/>
</dbReference>
<keyword evidence="7 9" id="KW-0808">Transferase</keyword>
<feature type="transmembrane region" description="Helical" evidence="8">
    <location>
        <begin position="315"/>
        <end position="336"/>
    </location>
</feature>
<evidence type="ECO:0000256" key="2">
    <source>
        <dbReference type="ARBA" id="ARBA00010323"/>
    </source>
</evidence>
<dbReference type="InterPro" id="IPR051085">
    <property type="entry name" value="MB_O-acyltransferase"/>
</dbReference>
<evidence type="ECO:0000313" key="10">
    <source>
        <dbReference type="Proteomes" id="UP000235589"/>
    </source>
</evidence>
<keyword evidence="7" id="KW-0012">Acyltransferase</keyword>